<organism evidence="1 2">
    <name type="scientific">Ligilactobacillus ruminis</name>
    <dbReference type="NCBI Taxonomy" id="1623"/>
    <lineage>
        <taxon>Bacteria</taxon>
        <taxon>Bacillati</taxon>
        <taxon>Bacillota</taxon>
        <taxon>Bacilli</taxon>
        <taxon>Lactobacillales</taxon>
        <taxon>Lactobacillaceae</taxon>
        <taxon>Ligilactobacillus</taxon>
    </lineage>
</organism>
<gene>
    <name evidence="1" type="ORF">DXD09_03790</name>
</gene>
<dbReference type="EMBL" id="QSQR01000003">
    <property type="protein sequence ID" value="RGK47091.1"/>
    <property type="molecule type" value="Genomic_DNA"/>
</dbReference>
<name>A0A8B2Z530_9LACO</name>
<reference evidence="1 2" key="1">
    <citation type="submission" date="2018-08" db="EMBL/GenBank/DDBJ databases">
        <title>A genome reference for cultivated species of the human gut microbiota.</title>
        <authorList>
            <person name="Zou Y."/>
            <person name="Xue W."/>
            <person name="Luo G."/>
        </authorList>
    </citation>
    <scope>NUCLEOTIDE SEQUENCE [LARGE SCALE GENOMIC DNA]</scope>
    <source>
        <strain evidence="1 2">TF10-9AT</strain>
    </source>
</reference>
<evidence type="ECO:0000313" key="2">
    <source>
        <dbReference type="Proteomes" id="UP000260790"/>
    </source>
</evidence>
<comment type="caution">
    <text evidence="1">The sequence shown here is derived from an EMBL/GenBank/DDBJ whole genome shotgun (WGS) entry which is preliminary data.</text>
</comment>
<protein>
    <submittedName>
        <fullName evidence="1">Uncharacterized protein</fullName>
    </submittedName>
</protein>
<dbReference type="AlphaFoldDB" id="A0A8B2Z530"/>
<proteinExistence type="predicted"/>
<accession>A0A8B2Z530</accession>
<dbReference type="Proteomes" id="UP000260790">
    <property type="component" value="Unassembled WGS sequence"/>
</dbReference>
<sequence>MESTKKSLSVNSWSTDSAALHLAKYMYQKMPDKTQSQVDRFCSAFIKFTRKTWPFLDQLSGSPYHWL</sequence>
<evidence type="ECO:0000313" key="1">
    <source>
        <dbReference type="EMBL" id="RGK47091.1"/>
    </source>
</evidence>